<dbReference type="SMART" id="SM00342">
    <property type="entry name" value="HTH_ARAC"/>
    <property type="match status" value="1"/>
</dbReference>
<dbReference type="InterPro" id="IPR018060">
    <property type="entry name" value="HTH_AraC"/>
</dbReference>
<evidence type="ECO:0000259" key="4">
    <source>
        <dbReference type="PROSITE" id="PS01124"/>
    </source>
</evidence>
<dbReference type="RefSeq" id="WP_112331163.1">
    <property type="nucleotide sequence ID" value="NZ_QLYR01000001.1"/>
</dbReference>
<keyword evidence="3" id="KW-0804">Transcription</keyword>
<reference evidence="5 6" key="1">
    <citation type="submission" date="2018-06" db="EMBL/GenBank/DDBJ databases">
        <title>Noncontiguous genome sequence of Ruminococcaceae bacterium ASD2818.</title>
        <authorList>
            <person name="Chaplin A.V."/>
            <person name="Sokolova S.R."/>
            <person name="Kochetkova T.O."/>
            <person name="Goltsov A.Y."/>
            <person name="Trofimov D.Y."/>
            <person name="Efimov B.A."/>
        </authorList>
    </citation>
    <scope>NUCLEOTIDE SEQUENCE [LARGE SCALE GENOMIC DNA]</scope>
    <source>
        <strain evidence="5 6">ASD2818</strain>
    </source>
</reference>
<dbReference type="Proteomes" id="UP000249377">
    <property type="component" value="Unassembled WGS sequence"/>
</dbReference>
<dbReference type="InterPro" id="IPR009057">
    <property type="entry name" value="Homeodomain-like_sf"/>
</dbReference>
<dbReference type="GO" id="GO:0043565">
    <property type="term" value="F:sequence-specific DNA binding"/>
    <property type="evidence" value="ECO:0007669"/>
    <property type="project" value="InterPro"/>
</dbReference>
<dbReference type="EMBL" id="QLYR01000001">
    <property type="protein sequence ID" value="RAQ29967.1"/>
    <property type="molecule type" value="Genomic_DNA"/>
</dbReference>
<evidence type="ECO:0000256" key="1">
    <source>
        <dbReference type="ARBA" id="ARBA00023015"/>
    </source>
</evidence>
<dbReference type="Pfam" id="PF12833">
    <property type="entry name" value="HTH_18"/>
    <property type="match status" value="1"/>
</dbReference>
<dbReference type="SUPFAM" id="SSF46689">
    <property type="entry name" value="Homeodomain-like"/>
    <property type="match status" value="2"/>
</dbReference>
<proteinExistence type="predicted"/>
<evidence type="ECO:0000313" key="6">
    <source>
        <dbReference type="Proteomes" id="UP000249377"/>
    </source>
</evidence>
<keyword evidence="1" id="KW-0805">Transcription regulation</keyword>
<keyword evidence="6" id="KW-1185">Reference proteome</keyword>
<dbReference type="PANTHER" id="PTHR43280:SF28">
    <property type="entry name" value="HTH-TYPE TRANSCRIPTIONAL ACTIVATOR RHAS"/>
    <property type="match status" value="1"/>
</dbReference>
<name>A0A328UDM9_9FIRM</name>
<evidence type="ECO:0000256" key="3">
    <source>
        <dbReference type="ARBA" id="ARBA00023163"/>
    </source>
</evidence>
<keyword evidence="2" id="KW-0238">DNA-binding</keyword>
<gene>
    <name evidence="5" type="ORF">DPQ25_00130</name>
</gene>
<dbReference type="GO" id="GO:0003700">
    <property type="term" value="F:DNA-binding transcription factor activity"/>
    <property type="evidence" value="ECO:0007669"/>
    <property type="project" value="InterPro"/>
</dbReference>
<evidence type="ECO:0000256" key="2">
    <source>
        <dbReference type="ARBA" id="ARBA00023125"/>
    </source>
</evidence>
<evidence type="ECO:0000313" key="5">
    <source>
        <dbReference type="EMBL" id="RAQ29967.1"/>
    </source>
</evidence>
<protein>
    <recommendedName>
        <fullName evidence="4">HTH araC/xylS-type domain-containing protein</fullName>
    </recommendedName>
</protein>
<dbReference type="AlphaFoldDB" id="A0A328UDM9"/>
<dbReference type="Gene3D" id="1.10.10.60">
    <property type="entry name" value="Homeodomain-like"/>
    <property type="match status" value="2"/>
</dbReference>
<comment type="caution">
    <text evidence="5">The sequence shown here is derived from an EMBL/GenBank/DDBJ whole genome shotgun (WGS) entry which is preliminary data.</text>
</comment>
<dbReference type="PANTHER" id="PTHR43280">
    <property type="entry name" value="ARAC-FAMILY TRANSCRIPTIONAL REGULATOR"/>
    <property type="match status" value="1"/>
</dbReference>
<feature type="domain" description="HTH araC/xylS-type" evidence="4">
    <location>
        <begin position="193"/>
        <end position="292"/>
    </location>
</feature>
<dbReference type="PROSITE" id="PS01124">
    <property type="entry name" value="HTH_ARAC_FAMILY_2"/>
    <property type="match status" value="1"/>
</dbReference>
<organism evidence="5 6">
    <name type="scientific">Hydrogeniiclostridium mannosilyticum</name>
    <dbReference type="NCBI Taxonomy" id="2764322"/>
    <lineage>
        <taxon>Bacteria</taxon>
        <taxon>Bacillati</taxon>
        <taxon>Bacillota</taxon>
        <taxon>Clostridia</taxon>
        <taxon>Eubacteriales</taxon>
        <taxon>Acutalibacteraceae</taxon>
        <taxon>Hydrogeniiclostridium</taxon>
    </lineage>
</organism>
<sequence>MDYYKITLANTPRILFAHHYQTSGYAMHLKSDANFMEAFYVEQGSIQNRRADGTCLSIPAGSFCISMKRQEEWFESSEPIHRHATVGFRLFYEAELVPQEQLLPFVQQAAHSSSFDGNWALVPDRYLPGEEYPQLEQTVKTIIRCFSEGAETRLLRCSGLILELLAEITTACIRHVLLKKDRSLNPSLFVYSQRAIRYIASHIEQKITIEEIARELEISTGYLSHLFKAMTGQTLITYINRVKIERVKELLLINNAITLKEAGENVGIEDENYLSRIFKQYTGLSVREFRMLRITL</sequence>
<accession>A0A328UDM9</accession>